<feature type="transmembrane region" description="Helical" evidence="9">
    <location>
        <begin position="185"/>
        <end position="205"/>
    </location>
</feature>
<feature type="transmembrane region" description="Helical" evidence="9">
    <location>
        <begin position="63"/>
        <end position="82"/>
    </location>
</feature>
<evidence type="ECO:0000256" key="5">
    <source>
        <dbReference type="ARBA" id="ARBA00022741"/>
    </source>
</evidence>
<dbReference type="Gene3D" id="3.30.450.40">
    <property type="match status" value="1"/>
</dbReference>
<evidence type="ECO:0000256" key="1">
    <source>
        <dbReference type="ARBA" id="ARBA00000085"/>
    </source>
</evidence>
<feature type="transmembrane region" description="Helical" evidence="9">
    <location>
        <begin position="132"/>
        <end position="155"/>
    </location>
</feature>
<name>A0ABP4WDY6_9MICO</name>
<keyword evidence="8" id="KW-0902">Two-component regulatory system</keyword>
<dbReference type="EMBL" id="BAAANH010000001">
    <property type="protein sequence ID" value="GAA1752643.1"/>
    <property type="molecule type" value="Genomic_DNA"/>
</dbReference>
<evidence type="ECO:0000256" key="4">
    <source>
        <dbReference type="ARBA" id="ARBA00022679"/>
    </source>
</evidence>
<keyword evidence="5" id="KW-0547">Nucleotide-binding</keyword>
<dbReference type="InterPro" id="IPR036890">
    <property type="entry name" value="HATPase_C_sf"/>
</dbReference>
<feature type="transmembrane region" description="Helical" evidence="9">
    <location>
        <begin position="94"/>
        <end position="120"/>
    </location>
</feature>
<dbReference type="SUPFAM" id="SSF55781">
    <property type="entry name" value="GAF domain-like"/>
    <property type="match status" value="1"/>
</dbReference>
<comment type="catalytic activity">
    <reaction evidence="1">
        <text>ATP + protein L-histidine = ADP + protein N-phospho-L-histidine.</text>
        <dbReference type="EC" id="2.7.13.3"/>
    </reaction>
</comment>
<dbReference type="CDD" id="cd16917">
    <property type="entry name" value="HATPase_UhpB-NarQ-NarX-like"/>
    <property type="match status" value="1"/>
</dbReference>
<dbReference type="Pfam" id="PF02518">
    <property type="entry name" value="HATPase_c"/>
    <property type="match status" value="1"/>
</dbReference>
<dbReference type="InterPro" id="IPR003594">
    <property type="entry name" value="HATPase_dom"/>
</dbReference>
<feature type="transmembrane region" description="Helical" evidence="9">
    <location>
        <begin position="307"/>
        <end position="327"/>
    </location>
</feature>
<comment type="caution">
    <text evidence="12">The sequence shown here is derived from an EMBL/GenBank/DDBJ whole genome shotgun (WGS) entry which is preliminary data.</text>
</comment>
<organism evidence="12 13">
    <name type="scientific">Agromyces humatus</name>
    <dbReference type="NCBI Taxonomy" id="279573"/>
    <lineage>
        <taxon>Bacteria</taxon>
        <taxon>Bacillati</taxon>
        <taxon>Actinomycetota</taxon>
        <taxon>Actinomycetes</taxon>
        <taxon>Micrococcales</taxon>
        <taxon>Microbacteriaceae</taxon>
        <taxon>Agromyces</taxon>
    </lineage>
</organism>
<keyword evidence="9" id="KW-0812">Transmembrane</keyword>
<dbReference type="SUPFAM" id="SSF55874">
    <property type="entry name" value="ATPase domain of HSP90 chaperone/DNA topoisomerase II/histidine kinase"/>
    <property type="match status" value="1"/>
</dbReference>
<keyword evidence="9" id="KW-0472">Membrane</keyword>
<dbReference type="Proteomes" id="UP001500506">
    <property type="component" value="Unassembled WGS sequence"/>
</dbReference>
<feature type="transmembrane region" description="Helical" evidence="9">
    <location>
        <begin position="37"/>
        <end position="56"/>
    </location>
</feature>
<dbReference type="Gene3D" id="1.20.5.1930">
    <property type="match status" value="1"/>
</dbReference>
<feature type="domain" description="Histidine kinase/HSP90-like ATPase" evidence="10">
    <location>
        <begin position="585"/>
        <end position="677"/>
    </location>
</feature>
<dbReference type="InterPro" id="IPR050482">
    <property type="entry name" value="Sensor_HK_TwoCompSys"/>
</dbReference>
<keyword evidence="6" id="KW-0418">Kinase</keyword>
<keyword evidence="4" id="KW-0808">Transferase</keyword>
<keyword evidence="13" id="KW-1185">Reference proteome</keyword>
<dbReference type="PANTHER" id="PTHR24421">
    <property type="entry name" value="NITRATE/NITRITE SENSOR PROTEIN NARX-RELATED"/>
    <property type="match status" value="1"/>
</dbReference>
<protein>
    <recommendedName>
        <fullName evidence="2">histidine kinase</fullName>
        <ecNumber evidence="2">2.7.13.3</ecNumber>
    </recommendedName>
</protein>
<evidence type="ECO:0000256" key="7">
    <source>
        <dbReference type="ARBA" id="ARBA00022840"/>
    </source>
</evidence>
<dbReference type="PANTHER" id="PTHR24421:SF10">
    <property type="entry name" value="NITRATE_NITRITE SENSOR PROTEIN NARQ"/>
    <property type="match status" value="1"/>
</dbReference>
<evidence type="ECO:0000256" key="8">
    <source>
        <dbReference type="ARBA" id="ARBA00023012"/>
    </source>
</evidence>
<feature type="transmembrane region" description="Helical" evidence="9">
    <location>
        <begin position="241"/>
        <end position="261"/>
    </location>
</feature>
<gene>
    <name evidence="12" type="ORF">GCM10009747_07970</name>
</gene>
<dbReference type="InterPro" id="IPR011712">
    <property type="entry name" value="Sig_transdc_His_kin_sub3_dim/P"/>
</dbReference>
<evidence type="ECO:0000256" key="9">
    <source>
        <dbReference type="SAM" id="Phobius"/>
    </source>
</evidence>
<evidence type="ECO:0000256" key="3">
    <source>
        <dbReference type="ARBA" id="ARBA00022553"/>
    </source>
</evidence>
<reference evidence="13" key="1">
    <citation type="journal article" date="2019" name="Int. J. Syst. Evol. Microbiol.">
        <title>The Global Catalogue of Microorganisms (GCM) 10K type strain sequencing project: providing services to taxonomists for standard genome sequencing and annotation.</title>
        <authorList>
            <consortium name="The Broad Institute Genomics Platform"/>
            <consortium name="The Broad Institute Genome Sequencing Center for Infectious Disease"/>
            <person name="Wu L."/>
            <person name="Ma J."/>
        </authorList>
    </citation>
    <scope>NUCLEOTIDE SEQUENCE [LARGE SCALE GENOMIC DNA]</scope>
    <source>
        <strain evidence="13">JCM 14319</strain>
    </source>
</reference>
<evidence type="ECO:0000313" key="13">
    <source>
        <dbReference type="Proteomes" id="UP001500506"/>
    </source>
</evidence>
<feature type="transmembrane region" description="Helical" evidence="9">
    <location>
        <begin position="282"/>
        <end position="301"/>
    </location>
</feature>
<dbReference type="RefSeq" id="WP_232498522.1">
    <property type="nucleotide sequence ID" value="NZ_BAAANH010000001.1"/>
</dbReference>
<dbReference type="Gene3D" id="3.30.565.10">
    <property type="entry name" value="Histidine kinase-like ATPase, C-terminal domain"/>
    <property type="match status" value="1"/>
</dbReference>
<evidence type="ECO:0000259" key="11">
    <source>
        <dbReference type="Pfam" id="PF07730"/>
    </source>
</evidence>
<keyword evidence="3" id="KW-0597">Phosphoprotein</keyword>
<evidence type="ECO:0000256" key="6">
    <source>
        <dbReference type="ARBA" id="ARBA00022777"/>
    </source>
</evidence>
<feature type="domain" description="Signal transduction histidine kinase subgroup 3 dimerisation and phosphoacceptor" evidence="11">
    <location>
        <begin position="480"/>
        <end position="546"/>
    </location>
</feature>
<evidence type="ECO:0000313" key="12">
    <source>
        <dbReference type="EMBL" id="GAA1752643.1"/>
    </source>
</evidence>
<keyword evidence="9" id="KW-1133">Transmembrane helix</keyword>
<proteinExistence type="predicted"/>
<accession>A0ABP4WDY6</accession>
<sequence>MLRRWGWLAALAPLGAASLLYVVIARGFLAGAVDPSLGWPLLGILPLFAFSMWLLTASTARSALFLAWAATAMAVGSAYETFVLTNPDVLREPWYPIFNLVGLTASTVASAAFVSMFATFPTGIPERRWQRISVGLFWVPVVAVPFSLLVVPHVLTVQVHAEQGAGIPNPFALPVLAWADPIVEWIVYLWPAVFLALAVLISRAFFGDPEVRVRTRLMAWLTFAMVVSYSLTLFIPENVIANAAVLVLLTAIPLVAIHGILRHGAFDVAAADRARLVTRSSNVLITVLYGIAVVAPAVLLVDRLTPLGIAFLTGLIALALLPVRGWLQRWIHRVVFGDRDRQLAMLSQLGSELERTAEPNDLLTHLAAAVADGLGASWVRIRLAASDGALTTSPAGVAGDVVGEPIEAVDLVHADEVLGRIDVGPRHRGEYSDAERTLLRTVAGQAAASVANIRLTARLAEQLVELTASRERLMAAQDDERRRLERDLHDGIQQDIVAQIAGLRLARNRLERGQLGPAELSELQQQARQTLTDLRELAHGIHPPVLSDNGLVAAIESGAARYPIPLAVDADARVRSERYPDDVETTTYYVVREALANTAKHANATMATVALARTDGRLRVSIRDDGCGLGAVLPSSAASGGLANIRDRVAVLRGTVRISSGSPSGGGTTVDVDLPVRDFAAADRAGSPSP</sequence>
<feature type="transmembrane region" description="Helical" evidence="9">
    <location>
        <begin position="217"/>
        <end position="235"/>
    </location>
</feature>
<evidence type="ECO:0000259" key="10">
    <source>
        <dbReference type="Pfam" id="PF02518"/>
    </source>
</evidence>
<keyword evidence="7" id="KW-0067">ATP-binding</keyword>
<dbReference type="EC" id="2.7.13.3" evidence="2"/>
<evidence type="ECO:0000256" key="2">
    <source>
        <dbReference type="ARBA" id="ARBA00012438"/>
    </source>
</evidence>
<dbReference type="InterPro" id="IPR029016">
    <property type="entry name" value="GAF-like_dom_sf"/>
</dbReference>
<dbReference type="Pfam" id="PF07730">
    <property type="entry name" value="HisKA_3"/>
    <property type="match status" value="1"/>
</dbReference>